<dbReference type="GO" id="GO:0043813">
    <property type="term" value="F:phosphatidylinositol-3,5-bisphosphate 5-phosphatase activity"/>
    <property type="evidence" value="ECO:0007669"/>
    <property type="project" value="InterPro"/>
</dbReference>
<evidence type="ECO:0000313" key="6">
    <source>
        <dbReference type="EMBL" id="EKX41961.1"/>
    </source>
</evidence>
<reference evidence="8" key="2">
    <citation type="submission" date="2012-11" db="EMBL/GenBank/DDBJ databases">
        <authorList>
            <person name="Kuo A."/>
            <person name="Curtis B.A."/>
            <person name="Tanifuji G."/>
            <person name="Burki F."/>
            <person name="Gruber A."/>
            <person name="Irimia M."/>
            <person name="Maruyama S."/>
            <person name="Arias M.C."/>
            <person name="Ball S.G."/>
            <person name="Gile G.H."/>
            <person name="Hirakawa Y."/>
            <person name="Hopkins J.F."/>
            <person name="Rensing S.A."/>
            <person name="Schmutz J."/>
            <person name="Symeonidi A."/>
            <person name="Elias M."/>
            <person name="Eveleigh R.J."/>
            <person name="Herman E.K."/>
            <person name="Klute M.J."/>
            <person name="Nakayama T."/>
            <person name="Obornik M."/>
            <person name="Reyes-Prieto A."/>
            <person name="Armbrust E.V."/>
            <person name="Aves S.J."/>
            <person name="Beiko R.G."/>
            <person name="Coutinho P."/>
            <person name="Dacks J.B."/>
            <person name="Durnford D.G."/>
            <person name="Fast N.M."/>
            <person name="Green B.R."/>
            <person name="Grisdale C."/>
            <person name="Hempe F."/>
            <person name="Henrissat B."/>
            <person name="Hoppner M.P."/>
            <person name="Ishida K.-I."/>
            <person name="Kim E."/>
            <person name="Koreny L."/>
            <person name="Kroth P.G."/>
            <person name="Liu Y."/>
            <person name="Malik S.-B."/>
            <person name="Maier U.G."/>
            <person name="McRose D."/>
            <person name="Mock T."/>
            <person name="Neilson J.A."/>
            <person name="Onodera N.T."/>
            <person name="Poole A.M."/>
            <person name="Pritham E.J."/>
            <person name="Richards T.A."/>
            <person name="Rocap G."/>
            <person name="Roy S.W."/>
            <person name="Sarai C."/>
            <person name="Schaack S."/>
            <person name="Shirato S."/>
            <person name="Slamovits C.H."/>
            <person name="Spencer D.F."/>
            <person name="Suzuki S."/>
            <person name="Worden A.Z."/>
            <person name="Zauner S."/>
            <person name="Barry K."/>
            <person name="Bell C."/>
            <person name="Bharti A.K."/>
            <person name="Crow J.A."/>
            <person name="Grimwood J."/>
            <person name="Kramer R."/>
            <person name="Lindquist E."/>
            <person name="Lucas S."/>
            <person name="Salamov A."/>
            <person name="McFadden G.I."/>
            <person name="Lane C.E."/>
            <person name="Keeling P.J."/>
            <person name="Gray M.W."/>
            <person name="Grigoriev I.V."/>
            <person name="Archibald J.M."/>
        </authorList>
    </citation>
    <scope>NUCLEOTIDE SEQUENCE</scope>
    <source>
        <strain evidence="8">CCMP2712</strain>
    </source>
</reference>
<accession>L1J0D4</accession>
<feature type="region of interest" description="Disordered" evidence="4">
    <location>
        <begin position="19"/>
        <end position="47"/>
    </location>
</feature>
<dbReference type="GO" id="GO:0012505">
    <property type="term" value="C:endomembrane system"/>
    <property type="evidence" value="ECO:0007669"/>
    <property type="project" value="UniProtKB-SubCell"/>
</dbReference>
<evidence type="ECO:0000313" key="7">
    <source>
        <dbReference type="EnsemblProtists" id="EKX41961"/>
    </source>
</evidence>
<dbReference type="GeneID" id="17298498"/>
<dbReference type="PROSITE" id="PS50275">
    <property type="entry name" value="SAC"/>
    <property type="match status" value="1"/>
</dbReference>
<feature type="domain" description="SAC" evidence="5">
    <location>
        <begin position="170"/>
        <end position="376"/>
    </location>
</feature>
<evidence type="ECO:0000256" key="4">
    <source>
        <dbReference type="SAM" id="MobiDB-lite"/>
    </source>
</evidence>
<feature type="region of interest" description="Disordered" evidence="4">
    <location>
        <begin position="486"/>
        <end position="511"/>
    </location>
</feature>
<dbReference type="EnsemblProtists" id="EKX41961">
    <property type="protein sequence ID" value="EKX41961"/>
    <property type="gene ID" value="GUITHDRAFT_112093"/>
</dbReference>
<reference evidence="7" key="3">
    <citation type="submission" date="2016-03" db="UniProtKB">
        <authorList>
            <consortium name="EnsemblProtists"/>
        </authorList>
    </citation>
    <scope>IDENTIFICATION</scope>
</reference>
<gene>
    <name evidence="6" type="ORF">GUITHDRAFT_112093</name>
</gene>
<dbReference type="PANTHER" id="PTHR45738:SF5">
    <property type="entry name" value="POLYPHOSPHOINOSITIDE PHOSPHATASE"/>
    <property type="match status" value="1"/>
</dbReference>
<evidence type="ECO:0000259" key="5">
    <source>
        <dbReference type="PROSITE" id="PS50275"/>
    </source>
</evidence>
<dbReference type="PANTHER" id="PTHR45738">
    <property type="entry name" value="POLYPHOSPHOINOSITIDE PHOSPHATASE"/>
    <property type="match status" value="1"/>
</dbReference>
<evidence type="ECO:0000256" key="1">
    <source>
        <dbReference type="ARBA" id="ARBA00004308"/>
    </source>
</evidence>
<reference evidence="6 8" key="1">
    <citation type="journal article" date="2012" name="Nature">
        <title>Algal genomes reveal evolutionary mosaicism and the fate of nucleomorphs.</title>
        <authorList>
            <consortium name="DOE Joint Genome Institute"/>
            <person name="Curtis B.A."/>
            <person name="Tanifuji G."/>
            <person name="Burki F."/>
            <person name="Gruber A."/>
            <person name="Irimia M."/>
            <person name="Maruyama S."/>
            <person name="Arias M.C."/>
            <person name="Ball S.G."/>
            <person name="Gile G.H."/>
            <person name="Hirakawa Y."/>
            <person name="Hopkins J.F."/>
            <person name="Kuo A."/>
            <person name="Rensing S.A."/>
            <person name="Schmutz J."/>
            <person name="Symeonidi A."/>
            <person name="Elias M."/>
            <person name="Eveleigh R.J."/>
            <person name="Herman E.K."/>
            <person name="Klute M.J."/>
            <person name="Nakayama T."/>
            <person name="Obornik M."/>
            <person name="Reyes-Prieto A."/>
            <person name="Armbrust E.V."/>
            <person name="Aves S.J."/>
            <person name="Beiko R.G."/>
            <person name="Coutinho P."/>
            <person name="Dacks J.B."/>
            <person name="Durnford D.G."/>
            <person name="Fast N.M."/>
            <person name="Green B.R."/>
            <person name="Grisdale C.J."/>
            <person name="Hempel F."/>
            <person name="Henrissat B."/>
            <person name="Hoppner M.P."/>
            <person name="Ishida K."/>
            <person name="Kim E."/>
            <person name="Koreny L."/>
            <person name="Kroth P.G."/>
            <person name="Liu Y."/>
            <person name="Malik S.B."/>
            <person name="Maier U.G."/>
            <person name="McRose D."/>
            <person name="Mock T."/>
            <person name="Neilson J.A."/>
            <person name="Onodera N.T."/>
            <person name="Poole A.M."/>
            <person name="Pritham E.J."/>
            <person name="Richards T.A."/>
            <person name="Rocap G."/>
            <person name="Roy S.W."/>
            <person name="Sarai C."/>
            <person name="Schaack S."/>
            <person name="Shirato S."/>
            <person name="Slamovits C.H."/>
            <person name="Spencer D.F."/>
            <person name="Suzuki S."/>
            <person name="Worden A.Z."/>
            <person name="Zauner S."/>
            <person name="Barry K."/>
            <person name="Bell C."/>
            <person name="Bharti A.K."/>
            <person name="Crow J.A."/>
            <person name="Grimwood J."/>
            <person name="Kramer R."/>
            <person name="Lindquist E."/>
            <person name="Lucas S."/>
            <person name="Salamov A."/>
            <person name="McFadden G.I."/>
            <person name="Lane C.E."/>
            <person name="Keeling P.J."/>
            <person name="Gray M.W."/>
            <person name="Grigoriev I.V."/>
            <person name="Archibald J.M."/>
        </authorList>
    </citation>
    <scope>NUCLEOTIDE SEQUENCE</scope>
    <source>
        <strain evidence="6 8">CCMP2712</strain>
    </source>
</reference>
<feature type="region of interest" description="Disordered" evidence="4">
    <location>
        <begin position="443"/>
        <end position="470"/>
    </location>
</feature>
<dbReference type="HOGENOM" id="CLU_402528_0_0_1"/>
<organism evidence="6">
    <name type="scientific">Guillardia theta (strain CCMP2712)</name>
    <name type="common">Cryptophyte</name>
    <dbReference type="NCBI Taxonomy" id="905079"/>
    <lineage>
        <taxon>Eukaryota</taxon>
        <taxon>Cryptophyceae</taxon>
        <taxon>Pyrenomonadales</taxon>
        <taxon>Geminigeraceae</taxon>
        <taxon>Guillardia</taxon>
    </lineage>
</organism>
<comment type="subcellular location">
    <subcellularLocation>
        <location evidence="1">Endomembrane system</location>
    </subcellularLocation>
</comment>
<name>L1J0D4_GUITC</name>
<evidence type="ECO:0000256" key="3">
    <source>
        <dbReference type="ARBA" id="ARBA00023136"/>
    </source>
</evidence>
<dbReference type="Proteomes" id="UP000011087">
    <property type="component" value="Unassembled WGS sequence"/>
</dbReference>
<evidence type="ECO:0000313" key="8">
    <source>
        <dbReference type="Proteomes" id="UP000011087"/>
    </source>
</evidence>
<dbReference type="GO" id="GO:0046856">
    <property type="term" value="P:phosphatidylinositol dephosphorylation"/>
    <property type="evidence" value="ECO:0007669"/>
    <property type="project" value="InterPro"/>
</dbReference>
<dbReference type="InterPro" id="IPR043573">
    <property type="entry name" value="Fig4-like"/>
</dbReference>
<dbReference type="EMBL" id="JH993020">
    <property type="protein sequence ID" value="EKX41961.1"/>
    <property type="molecule type" value="Genomic_DNA"/>
</dbReference>
<dbReference type="InterPro" id="IPR002013">
    <property type="entry name" value="SAC_dom"/>
</dbReference>
<evidence type="ECO:0000256" key="2">
    <source>
        <dbReference type="ARBA" id="ARBA00022801"/>
    </source>
</evidence>
<dbReference type="RefSeq" id="XP_005828941.1">
    <property type="nucleotide sequence ID" value="XM_005828884.1"/>
</dbReference>
<dbReference type="KEGG" id="gtt:GUITHDRAFT_112093"/>
<dbReference type="PaxDb" id="55529-EKX41961"/>
<proteinExistence type="predicted"/>
<feature type="compositionally biased region" description="Polar residues" evidence="4">
    <location>
        <begin position="453"/>
        <end position="465"/>
    </location>
</feature>
<feature type="compositionally biased region" description="Basic and acidic residues" evidence="4">
    <location>
        <begin position="21"/>
        <end position="36"/>
    </location>
</feature>
<dbReference type="STRING" id="905079.L1J0D4"/>
<dbReference type="eggNOG" id="KOG1888">
    <property type="taxonomic scope" value="Eukaryota"/>
</dbReference>
<keyword evidence="2" id="KW-0378">Hydrolase</keyword>
<sequence>MEEVMVYESREAMVMVGLSRRMREEQDRDGRQRETGAMEEEEPASDREVLGGDARGGVFRLLVISRSQKQLVIREERETFDRDACRERIERLLNLPGLVGLKKVMGCYGVLGFVKFVDLYYMAVIEKRRLVGDICGHEVFAVEQVRYLPISAVSLGAEVKRKEEKYLRYMSENDVMKDCFFSCSYDLTKTLQTNLGGLPYACSRVAGEASKMFTWNHQLLEGGGFLSMLHHKPWATRLIHGFFEQRTVVIVSRQMRLTLIARRSRCFAGTRYLKRGATLDGFVANEVETEQIVCEQGFTSRLSCSSYVQVRGSVPLFWSQVTDAMVPKPDIELHRFDCMYHATAAHFSSLLERYGRPVHAVDLVKQTEKKPRETKLGDELANAIRVLQEGYAGTDAQKKGGPSGTGAQAKLKSIMVSINSHLLPLRARDCDQDRRDLSFISSRSADSARRSTESMGSEVQTGASEKSSHGSVLRFLTPVLAPFMTSSPSVEPLSSMKEDEEEADKKAPSRSRGALGKYDWLYSPQGAQVKVCSSQQVAQLVQLPEDLPDLFASSPRSRSKRRSSRSFQQLLQQLVDVPADRNYTNYLDLQSAVDAKTSQQEERLSCFCHLPQTSLYAFTREEGPEVSSSPPLSPYSSAFIQVDVYRRYARPARVLGLEEEEERSKSMANDKFGSLETWVLVDDK</sequence>
<keyword evidence="3" id="KW-0472">Membrane</keyword>
<dbReference type="OrthoDB" id="405996at2759"/>
<dbReference type="AlphaFoldDB" id="L1J0D4"/>
<protein>
    <recommendedName>
        <fullName evidence="5">SAC domain-containing protein</fullName>
    </recommendedName>
</protein>
<dbReference type="Pfam" id="PF02383">
    <property type="entry name" value="Syja_N"/>
    <property type="match status" value="1"/>
</dbReference>
<keyword evidence="8" id="KW-1185">Reference proteome</keyword>